<dbReference type="Proteomes" id="UP000054396">
    <property type="component" value="Unassembled WGS sequence"/>
</dbReference>
<sequence length="177" mass="19121">MALIRPEAAATLRRWRELLAGGAALALGLWWAVFSGPGVLRWMGIATLLIGAALVVAGVQRARFRAGNGEGPGVVQVVEGRIAYFGPLEGGVADLESLEVLSLDTGARPAHWRLQQPGQQDLAIPVNAQGAEALFDAFASLPGIRTEYMLRRMRSRDAGVSVIWRAPHVQDRRARLH</sequence>
<dbReference type="RefSeq" id="WP_058860672.1">
    <property type="nucleotide sequence ID" value="NZ_LPXO01000001.1"/>
</dbReference>
<evidence type="ECO:0000313" key="3">
    <source>
        <dbReference type="Proteomes" id="UP000054396"/>
    </source>
</evidence>
<evidence type="ECO:0000313" key="2">
    <source>
        <dbReference type="EMBL" id="KUF12728.1"/>
    </source>
</evidence>
<keyword evidence="1" id="KW-1133">Transmembrane helix</keyword>
<gene>
    <name evidence="2" type="ORF">AVJ23_03155</name>
</gene>
<evidence type="ECO:0000256" key="1">
    <source>
        <dbReference type="SAM" id="Phobius"/>
    </source>
</evidence>
<organism evidence="2 3">
    <name type="scientific">Pseudoponticoccus marisrubri</name>
    <dbReference type="NCBI Taxonomy" id="1685382"/>
    <lineage>
        <taxon>Bacteria</taxon>
        <taxon>Pseudomonadati</taxon>
        <taxon>Pseudomonadota</taxon>
        <taxon>Alphaproteobacteria</taxon>
        <taxon>Rhodobacterales</taxon>
        <taxon>Roseobacteraceae</taxon>
        <taxon>Pseudoponticoccus</taxon>
    </lineage>
</organism>
<accession>A0A0W7WQG6</accession>
<feature type="transmembrane region" description="Helical" evidence="1">
    <location>
        <begin position="15"/>
        <end position="33"/>
    </location>
</feature>
<proteinExistence type="predicted"/>
<dbReference type="EMBL" id="LPXO01000001">
    <property type="protein sequence ID" value="KUF12728.1"/>
    <property type="molecule type" value="Genomic_DNA"/>
</dbReference>
<comment type="caution">
    <text evidence="2">The sequence shown here is derived from an EMBL/GenBank/DDBJ whole genome shotgun (WGS) entry which is preliminary data.</text>
</comment>
<dbReference type="STRING" id="1685382.AVJ23_03155"/>
<dbReference type="OrthoDB" id="7851333at2"/>
<name>A0A0W7WQG6_9RHOB</name>
<keyword evidence="3" id="KW-1185">Reference proteome</keyword>
<reference evidence="2 3" key="1">
    <citation type="submission" date="2015-12" db="EMBL/GenBank/DDBJ databases">
        <authorList>
            <person name="Shamseldin A."/>
            <person name="Moawad H."/>
            <person name="Abd El-Rahim W.M."/>
            <person name="Sadowsky M.J."/>
        </authorList>
    </citation>
    <scope>NUCLEOTIDE SEQUENCE [LARGE SCALE GENOMIC DNA]</scope>
    <source>
        <strain evidence="2 3">SJ5A-1</strain>
    </source>
</reference>
<feature type="transmembrane region" description="Helical" evidence="1">
    <location>
        <begin position="39"/>
        <end position="59"/>
    </location>
</feature>
<protein>
    <submittedName>
        <fullName evidence="2">Uncharacterized protein</fullName>
    </submittedName>
</protein>
<dbReference type="AlphaFoldDB" id="A0A0W7WQG6"/>
<keyword evidence="1" id="KW-0472">Membrane</keyword>
<keyword evidence="1" id="KW-0812">Transmembrane</keyword>